<proteinExistence type="predicted"/>
<keyword evidence="1" id="KW-0472">Membrane</keyword>
<feature type="transmembrane region" description="Helical" evidence="1">
    <location>
        <begin position="175"/>
        <end position="197"/>
    </location>
</feature>
<dbReference type="EMBL" id="JAQQAF010000005">
    <property type="protein sequence ID" value="KAJ8485594.1"/>
    <property type="molecule type" value="Genomic_DNA"/>
</dbReference>
<evidence type="ECO:0000256" key="1">
    <source>
        <dbReference type="SAM" id="Phobius"/>
    </source>
</evidence>
<dbReference type="PANTHER" id="PTHR34064">
    <property type="entry name" value="OS04G0672300 PROTEIN"/>
    <property type="match status" value="1"/>
</dbReference>
<dbReference type="Proteomes" id="UP001222027">
    <property type="component" value="Unassembled WGS sequence"/>
</dbReference>
<name>A0AAV8R3G2_ENSVE</name>
<protein>
    <submittedName>
        <fullName evidence="2">Uncharacterized protein</fullName>
    </submittedName>
</protein>
<keyword evidence="3" id="KW-1185">Reference proteome</keyword>
<gene>
    <name evidence="2" type="ORF">OPV22_018079</name>
</gene>
<keyword evidence="1" id="KW-0812">Transmembrane</keyword>
<dbReference type="PANTHER" id="PTHR34064:SF3">
    <property type="entry name" value="OS04G0672300 PROTEIN"/>
    <property type="match status" value="1"/>
</dbReference>
<dbReference type="AlphaFoldDB" id="A0AAV8R3G2"/>
<accession>A0AAV8R3G2</accession>
<sequence>MIASISKVINSKGSFGKKSCRDKARGKRRDVRKDIRSELKGRGSHLHRLLQNSLCGEENQIVAMNEVADVIIDIECLTQPPEICCSGSPKMSKALLRKGSIRMERHTGGEQEAYDALKNLVKAVPSHTEQLKQPPVPFKTPQAVQSAPNCLAFSDLGEGRTKRLNHLTTIHPWKFLLVFAAMSSIGTMVLIYLTLAIRRVDGA</sequence>
<reference evidence="2 3" key="1">
    <citation type="submission" date="2022-12" db="EMBL/GenBank/DDBJ databases">
        <title>Chromosome-scale assembly of the Ensete ventricosum genome.</title>
        <authorList>
            <person name="Dussert Y."/>
            <person name="Stocks J."/>
            <person name="Wendawek A."/>
            <person name="Woldeyes F."/>
            <person name="Nichols R.A."/>
            <person name="Borrell J.S."/>
        </authorList>
    </citation>
    <scope>NUCLEOTIDE SEQUENCE [LARGE SCALE GENOMIC DNA]</scope>
    <source>
        <strain evidence="3">cv. Maze</strain>
        <tissue evidence="2">Seeds</tissue>
    </source>
</reference>
<evidence type="ECO:0000313" key="2">
    <source>
        <dbReference type="EMBL" id="KAJ8485594.1"/>
    </source>
</evidence>
<evidence type="ECO:0000313" key="3">
    <source>
        <dbReference type="Proteomes" id="UP001222027"/>
    </source>
</evidence>
<keyword evidence="1" id="KW-1133">Transmembrane helix</keyword>
<organism evidence="2 3">
    <name type="scientific">Ensete ventricosum</name>
    <name type="common">Abyssinian banana</name>
    <name type="synonym">Musa ensete</name>
    <dbReference type="NCBI Taxonomy" id="4639"/>
    <lineage>
        <taxon>Eukaryota</taxon>
        <taxon>Viridiplantae</taxon>
        <taxon>Streptophyta</taxon>
        <taxon>Embryophyta</taxon>
        <taxon>Tracheophyta</taxon>
        <taxon>Spermatophyta</taxon>
        <taxon>Magnoliopsida</taxon>
        <taxon>Liliopsida</taxon>
        <taxon>Zingiberales</taxon>
        <taxon>Musaceae</taxon>
        <taxon>Ensete</taxon>
    </lineage>
</organism>
<comment type="caution">
    <text evidence="2">The sequence shown here is derived from an EMBL/GenBank/DDBJ whole genome shotgun (WGS) entry which is preliminary data.</text>
</comment>